<name>A0ABQ4ULC6_9HYPH</name>
<dbReference type="Proteomes" id="UP001055039">
    <property type="component" value="Unassembled WGS sequence"/>
</dbReference>
<dbReference type="InterPro" id="IPR018895">
    <property type="entry name" value="DUF2474"/>
</dbReference>
<reference evidence="2" key="2">
    <citation type="submission" date="2021-08" db="EMBL/GenBank/DDBJ databases">
        <authorList>
            <person name="Tani A."/>
            <person name="Ola A."/>
            <person name="Ogura Y."/>
            <person name="Katsura K."/>
            <person name="Hayashi T."/>
        </authorList>
    </citation>
    <scope>NUCLEOTIDE SEQUENCE</scope>
    <source>
        <strain evidence="2">NBRC 15686</strain>
    </source>
</reference>
<evidence type="ECO:0000313" key="2">
    <source>
        <dbReference type="EMBL" id="GJE68095.1"/>
    </source>
</evidence>
<protein>
    <recommendedName>
        <fullName evidence="4">DUF2474 domain-containing protein</fullName>
    </recommendedName>
</protein>
<keyword evidence="3" id="KW-1185">Reference proteome</keyword>
<dbReference type="Pfam" id="PF10617">
    <property type="entry name" value="DUF2474"/>
    <property type="match status" value="1"/>
</dbReference>
<dbReference type="EMBL" id="BPRC01000043">
    <property type="protein sequence ID" value="GJE68095.1"/>
    <property type="molecule type" value="Genomic_DNA"/>
</dbReference>
<keyword evidence="1" id="KW-0472">Membrane</keyword>
<proteinExistence type="predicted"/>
<feature type="transmembrane region" description="Helical" evidence="1">
    <location>
        <begin position="31"/>
        <end position="56"/>
    </location>
</feature>
<keyword evidence="1" id="KW-0812">Transmembrane</keyword>
<comment type="caution">
    <text evidence="2">The sequence shown here is derived from an EMBL/GenBank/DDBJ whole genome shotgun (WGS) entry which is preliminary data.</text>
</comment>
<gene>
    <name evidence="2" type="ORF">LNAOJCKE_5331</name>
</gene>
<reference evidence="2" key="1">
    <citation type="journal article" date="2021" name="Front. Microbiol.">
        <title>Comprehensive Comparative Genomics and Phenotyping of Methylobacterium Species.</title>
        <authorList>
            <person name="Alessa O."/>
            <person name="Ogura Y."/>
            <person name="Fujitani Y."/>
            <person name="Takami H."/>
            <person name="Hayashi T."/>
            <person name="Sahin N."/>
            <person name="Tani A."/>
        </authorList>
    </citation>
    <scope>NUCLEOTIDE SEQUENCE</scope>
    <source>
        <strain evidence="2">NBRC 15686</strain>
    </source>
</reference>
<sequence>MGARRPATGPAFVPNAARLRMAAMTGKLGRIGWFVLLWAMSVVSLTLVALPLRWLLKPS</sequence>
<accession>A0ABQ4ULC6</accession>
<organism evidence="2 3">
    <name type="scientific">Methylorubrum aminovorans</name>
    <dbReference type="NCBI Taxonomy" id="269069"/>
    <lineage>
        <taxon>Bacteria</taxon>
        <taxon>Pseudomonadati</taxon>
        <taxon>Pseudomonadota</taxon>
        <taxon>Alphaproteobacteria</taxon>
        <taxon>Hyphomicrobiales</taxon>
        <taxon>Methylobacteriaceae</taxon>
        <taxon>Methylorubrum</taxon>
    </lineage>
</organism>
<evidence type="ECO:0000313" key="3">
    <source>
        <dbReference type="Proteomes" id="UP001055039"/>
    </source>
</evidence>
<evidence type="ECO:0008006" key="4">
    <source>
        <dbReference type="Google" id="ProtNLM"/>
    </source>
</evidence>
<keyword evidence="1" id="KW-1133">Transmembrane helix</keyword>
<evidence type="ECO:0000256" key="1">
    <source>
        <dbReference type="SAM" id="Phobius"/>
    </source>
</evidence>